<comment type="caution">
    <text evidence="1">The sequence shown here is derived from an EMBL/GenBank/DDBJ whole genome shotgun (WGS) entry which is preliminary data.</text>
</comment>
<dbReference type="EMBL" id="MTLN01000012">
    <property type="protein sequence ID" value="ONN68708.1"/>
    <property type="molecule type" value="Genomic_DNA"/>
</dbReference>
<evidence type="ECO:0008006" key="3">
    <source>
        <dbReference type="Google" id="ProtNLM"/>
    </source>
</evidence>
<sequence length="61" mass="6749">MRPLLRTQARRPTAILRGLVAMSVCTDDSLSPWERVGVRASLATKSPAEKAAPFSTLRFYT</sequence>
<reference evidence="1 2" key="1">
    <citation type="submission" date="2017-01" db="EMBL/GenBank/DDBJ databases">
        <title>Pseudomonas psychrotolerans genome sequencing and assembly.</title>
        <authorList>
            <person name="Vyas B."/>
            <person name="Mayilraj S."/>
        </authorList>
    </citation>
    <scope>NUCLEOTIDE SEQUENCE [LARGE SCALE GENOMIC DNA]</scope>
    <source>
        <strain evidence="1 2">SDS18</strain>
    </source>
</reference>
<gene>
    <name evidence="1" type="ORF">BVL52_23430</name>
</gene>
<accession>A0ABX3IK61</accession>
<name>A0ABX3IK61_9PSED</name>
<evidence type="ECO:0000313" key="2">
    <source>
        <dbReference type="Proteomes" id="UP000189310"/>
    </source>
</evidence>
<protein>
    <recommendedName>
        <fullName evidence="3">DUF1534 domain-containing protein</fullName>
    </recommendedName>
</protein>
<dbReference type="Proteomes" id="UP000189310">
    <property type="component" value="Unassembled WGS sequence"/>
</dbReference>
<keyword evidence="2" id="KW-1185">Reference proteome</keyword>
<proteinExistence type="predicted"/>
<organism evidence="1 2">
    <name type="scientific">Pseudomonas oryzihabitans</name>
    <dbReference type="NCBI Taxonomy" id="47885"/>
    <lineage>
        <taxon>Bacteria</taxon>
        <taxon>Pseudomonadati</taxon>
        <taxon>Pseudomonadota</taxon>
        <taxon>Gammaproteobacteria</taxon>
        <taxon>Pseudomonadales</taxon>
        <taxon>Pseudomonadaceae</taxon>
        <taxon>Pseudomonas</taxon>
    </lineage>
</organism>
<evidence type="ECO:0000313" key="1">
    <source>
        <dbReference type="EMBL" id="ONN68708.1"/>
    </source>
</evidence>